<reference evidence="2 3" key="1">
    <citation type="journal article" date="2013" name="ISME J.">
        <title>Metabolic model for the filamentous 'Candidatus Microthrix parvicella' based on genomic and metagenomic analyses.</title>
        <authorList>
            <person name="Jon McIlroy S."/>
            <person name="Kristiansen R."/>
            <person name="Albertsen M."/>
            <person name="Michael Karst S."/>
            <person name="Rossetti S."/>
            <person name="Lund Nielsen J."/>
            <person name="Tandoi V."/>
            <person name="James Seviour R."/>
            <person name="Nielsen P.H."/>
        </authorList>
    </citation>
    <scope>NUCLEOTIDE SEQUENCE [LARGE SCALE GENOMIC DNA]</scope>
    <source>
        <strain evidence="2 3">RN1</strain>
    </source>
</reference>
<dbReference type="Pfam" id="PF03729">
    <property type="entry name" value="DUF308"/>
    <property type="match status" value="1"/>
</dbReference>
<dbReference type="PANTHER" id="PTHR34989">
    <property type="entry name" value="PROTEIN HDED"/>
    <property type="match status" value="1"/>
</dbReference>
<evidence type="ECO:0000313" key="3">
    <source>
        <dbReference type="Proteomes" id="UP000018291"/>
    </source>
</evidence>
<dbReference type="PANTHER" id="PTHR34989:SF1">
    <property type="entry name" value="PROTEIN HDED"/>
    <property type="match status" value="1"/>
</dbReference>
<dbReference type="InterPro" id="IPR005325">
    <property type="entry name" value="DUF308_memb"/>
</dbReference>
<keyword evidence="3" id="KW-1185">Reference proteome</keyword>
<dbReference type="HOGENOM" id="CLU_091585_5_2_11"/>
<keyword evidence="1" id="KW-1133">Transmembrane helix</keyword>
<name>R4YZ20_9ACTN</name>
<proteinExistence type="predicted"/>
<feature type="transmembrane region" description="Helical" evidence="1">
    <location>
        <begin position="42"/>
        <end position="62"/>
    </location>
</feature>
<sequence length="191" mass="19975">MVNTPQVGADPRSRTGGWWIPVVGGVIAVVFGFLVLSFNYTTLWAVTIAAGVGFILTGVADLSAAIDAKGAQRWVGLVLGVLAIGAGIVAFAWPAATFVVLAKLVAWLLLFRGVFGIIGAFESRHAGIELWWISLVLATLEIGVAIWAVRYPGRSVVLLVLWIGIAAISRGIALLAIGFTIRSVGKALPAA</sequence>
<organism evidence="2 3">
    <name type="scientific">Candidatus Neomicrothrix parvicella RN1</name>
    <dbReference type="NCBI Taxonomy" id="1229780"/>
    <lineage>
        <taxon>Bacteria</taxon>
        <taxon>Bacillati</taxon>
        <taxon>Actinomycetota</taxon>
        <taxon>Acidimicrobiia</taxon>
        <taxon>Acidimicrobiales</taxon>
        <taxon>Microthrixaceae</taxon>
        <taxon>Candidatus Neomicrothrix</taxon>
    </lineage>
</organism>
<keyword evidence="1" id="KW-0472">Membrane</keyword>
<keyword evidence="1" id="KW-0812">Transmembrane</keyword>
<dbReference type="RefSeq" id="WP_012226684.1">
    <property type="nucleotide sequence ID" value="NZ_HG422565.1"/>
</dbReference>
<dbReference type="STRING" id="1229780.BN381_290037"/>
<dbReference type="Proteomes" id="UP000018291">
    <property type="component" value="Unassembled WGS sequence"/>
</dbReference>
<feature type="transmembrane region" description="Helical" evidence="1">
    <location>
        <begin position="18"/>
        <end position="36"/>
    </location>
</feature>
<feature type="transmembrane region" description="Helical" evidence="1">
    <location>
        <begin position="155"/>
        <end position="179"/>
    </location>
</feature>
<feature type="transmembrane region" description="Helical" evidence="1">
    <location>
        <begin position="130"/>
        <end position="149"/>
    </location>
</feature>
<feature type="transmembrane region" description="Helical" evidence="1">
    <location>
        <begin position="99"/>
        <end position="118"/>
    </location>
</feature>
<feature type="transmembrane region" description="Helical" evidence="1">
    <location>
        <begin position="74"/>
        <end position="93"/>
    </location>
</feature>
<gene>
    <name evidence="2" type="ORF">BN381_290037</name>
</gene>
<dbReference type="AlphaFoldDB" id="R4YZ20"/>
<dbReference type="GO" id="GO:0005886">
    <property type="term" value="C:plasma membrane"/>
    <property type="evidence" value="ECO:0007669"/>
    <property type="project" value="TreeGrafter"/>
</dbReference>
<comment type="caution">
    <text evidence="2">The sequence shown here is derived from an EMBL/GenBank/DDBJ whole genome shotgun (WGS) entry which is preliminary data.</text>
</comment>
<evidence type="ECO:0008006" key="4">
    <source>
        <dbReference type="Google" id="ProtNLM"/>
    </source>
</evidence>
<evidence type="ECO:0000256" key="1">
    <source>
        <dbReference type="SAM" id="Phobius"/>
    </source>
</evidence>
<evidence type="ECO:0000313" key="2">
    <source>
        <dbReference type="EMBL" id="CCM63678.1"/>
    </source>
</evidence>
<accession>R4YZ20</accession>
<protein>
    <recommendedName>
        <fullName evidence="4">Integral membrane protein</fullName>
    </recommendedName>
</protein>
<dbReference type="EMBL" id="CANL01000022">
    <property type="protein sequence ID" value="CCM63678.1"/>
    <property type="molecule type" value="Genomic_DNA"/>
</dbReference>
<dbReference type="InterPro" id="IPR052712">
    <property type="entry name" value="Acid_resist_chaperone_HdeD"/>
</dbReference>
<dbReference type="eggNOG" id="COG3247">
    <property type="taxonomic scope" value="Bacteria"/>
</dbReference>